<gene>
    <name evidence="2" type="ORF">TNO010_110173</name>
</gene>
<name>A0A2I2LD94_9FLAO</name>
<reference evidence="2 3" key="1">
    <citation type="submission" date="2017-11" db="EMBL/GenBank/DDBJ databases">
        <authorList>
            <person name="Duchaud E."/>
        </authorList>
    </citation>
    <scope>NUCLEOTIDE SEQUENCE [LARGE SCALE GENOMIC DNA]</scope>
    <source>
        <strain evidence="2 3">TNO010</strain>
    </source>
</reference>
<dbReference type="Pfam" id="PF07396">
    <property type="entry name" value="Porin_O_P"/>
    <property type="match status" value="1"/>
</dbReference>
<dbReference type="InterPro" id="IPR023614">
    <property type="entry name" value="Porin_dom_sf"/>
</dbReference>
<evidence type="ECO:0000313" key="3">
    <source>
        <dbReference type="Proteomes" id="UP000490060"/>
    </source>
</evidence>
<dbReference type="Gene3D" id="2.40.160.10">
    <property type="entry name" value="Porin"/>
    <property type="match status" value="1"/>
</dbReference>
<evidence type="ECO:0000313" key="2">
    <source>
        <dbReference type="EMBL" id="SOS58197.1"/>
    </source>
</evidence>
<sequence>MNIKIALTIVSMLVLSHAYTQESNAPKFGKGLFNLKGNDNSWSMNIAARVQFLTTAQWHSNSNGLSNPKSSFLIRRARLKFNGFAFSPKLSYKVELGLSNKDIGGASVFTNNAPRYILDAVLKWNFHQNFELWLGQTKLPGNRERIVSSGNLQGVDRSLLNKRFNIDRDMGLQLRHHFKIADTFVVREILSIAQGEGRNITTGNIGGHQYTARLEFLPFGNFKSKGDYKGSDLKREETPKLAIGTSYDFNNNAVKNRSNQGAYMYIDNSKDHKLADRIYHKTDISTLFIDAMFKYRGFSFMGEYAYRDAKNPIARNSDGTSTGAIVQVGSGLNLQAAYLLAKNWEVSGRYTNIDLEKITRRNLECQYTLGLSKYMVGHKLKVQTDISYLGVVNSGNKLVYRLQIDIHF</sequence>
<dbReference type="SUPFAM" id="SSF56935">
    <property type="entry name" value="Porins"/>
    <property type="match status" value="1"/>
</dbReference>
<evidence type="ECO:0000256" key="1">
    <source>
        <dbReference type="SAM" id="SignalP"/>
    </source>
</evidence>
<feature type="chain" id="PRO_5014144880" evidence="1">
    <location>
        <begin position="21"/>
        <end position="408"/>
    </location>
</feature>
<dbReference type="InterPro" id="IPR010870">
    <property type="entry name" value="Porin_O/P"/>
</dbReference>
<accession>A0A2I2LD94</accession>
<dbReference type="AlphaFoldDB" id="A0A2I2LD94"/>
<feature type="signal peptide" evidence="1">
    <location>
        <begin position="1"/>
        <end position="20"/>
    </location>
</feature>
<dbReference type="RefSeq" id="WP_172504768.1">
    <property type="nucleotide sequence ID" value="NZ_JAJHTM010000001.1"/>
</dbReference>
<organism evidence="2 3">
    <name type="scientific">Tenacibaculum finnmarkense genomovar ulcerans</name>
    <dbReference type="NCBI Taxonomy" id="2781388"/>
    <lineage>
        <taxon>Bacteria</taxon>
        <taxon>Pseudomonadati</taxon>
        <taxon>Bacteroidota</taxon>
        <taxon>Flavobacteriia</taxon>
        <taxon>Flavobacteriales</taxon>
        <taxon>Flavobacteriaceae</taxon>
        <taxon>Tenacibaculum</taxon>
        <taxon>Tenacibaculum finnmarkense</taxon>
    </lineage>
</organism>
<protein>
    <submittedName>
        <fullName evidence="2">Porin</fullName>
    </submittedName>
</protein>
<keyword evidence="1" id="KW-0732">Signal</keyword>
<proteinExistence type="predicted"/>
<dbReference type="Proteomes" id="UP000490060">
    <property type="component" value="Unassembled WGS sequence"/>
</dbReference>
<dbReference type="EMBL" id="OENE01000003">
    <property type="protein sequence ID" value="SOS58197.1"/>
    <property type="molecule type" value="Genomic_DNA"/>
</dbReference>